<comment type="caution">
    <text evidence="3">The sequence shown here is derived from an EMBL/GenBank/DDBJ whole genome shotgun (WGS) entry which is preliminary data.</text>
</comment>
<feature type="coiled-coil region" evidence="1">
    <location>
        <begin position="191"/>
        <end position="252"/>
    </location>
</feature>
<dbReference type="Proteomes" id="UP000654075">
    <property type="component" value="Unassembled WGS sequence"/>
</dbReference>
<keyword evidence="1" id="KW-0175">Coiled coil</keyword>
<organism evidence="3 4">
    <name type="scientific">Polarella glacialis</name>
    <name type="common">Dinoflagellate</name>
    <dbReference type="NCBI Taxonomy" id="89957"/>
    <lineage>
        <taxon>Eukaryota</taxon>
        <taxon>Sar</taxon>
        <taxon>Alveolata</taxon>
        <taxon>Dinophyceae</taxon>
        <taxon>Suessiales</taxon>
        <taxon>Suessiaceae</taxon>
        <taxon>Polarella</taxon>
    </lineage>
</organism>
<evidence type="ECO:0000256" key="2">
    <source>
        <dbReference type="SAM" id="MobiDB-lite"/>
    </source>
</evidence>
<proteinExistence type="predicted"/>
<evidence type="ECO:0000313" key="4">
    <source>
        <dbReference type="Proteomes" id="UP000654075"/>
    </source>
</evidence>
<accession>A0A813E3R7</accession>
<feature type="coiled-coil region" evidence="1">
    <location>
        <begin position="306"/>
        <end position="361"/>
    </location>
</feature>
<feature type="compositionally biased region" description="Basic and acidic residues" evidence="2">
    <location>
        <begin position="695"/>
        <end position="706"/>
    </location>
</feature>
<sequence>MVEVEGALRELRLENDQLHTERKTSGHTRASLEQQVTEMAQQLVALRAEHVQAQAEKQSLRSSVFSGETTVAELECTLRKLQMDGEQLKADHQTSQHSGSLFGAQVAELEQKLATLSAERDQLQVDKECFRSGSSVSEARVAELEVALRKVRGESQQFQSEHELSRSQCVLAEQGTSELERRLRDLHAEHHQQLQLELEAQQELEANLRRGLHEVHEHRLSEQNCAAEQQAALGLREQLQQLEGEHEQLQIRCCDSVSKLQAEHRQLELDRKVLASTNLSSKTKVLDLHSALRSKRLEDEHLHTELKACQSRYASSEGEVSRLEESVAQLHTQRLEDRKELANLEDQEARAKEELDVLQHNFLDTERFRAESQASADLRVLELQEVVQQLHVQYSELLAGSQDHQRSRLQAECRALELEEQLCQLRFEQEQLLLESRSYSDASLRGIIELVAGIRQLRKSQGTRGVDDDGDARCPQSKQEALSCQLRRLQAELDCLQASLEQGDGPACVSGAVAPPLLQSGVLVLRLWRLVVVQRQQARAGQARCARSVQGMKCKASLTMAWSSWVNRCLADRWRRRCAARSVHAVLLAVRRRLWREVCARLRSASTTSGTLVPEAIFTPERLGSKVDVPSVPCAGTAAVGTTGAKASLSPGTMAEKELASASEWHDRRRTAVSRFVTGGAIPSGPPPSTTSFESPRKQFKLEARHSESSGESLLCEVPVGAAPVQPDQGGPRNNDRRKQLRTLLVLLVTSWHGAAVVSRRASRSAASR</sequence>
<feature type="region of interest" description="Disordered" evidence="2">
    <location>
        <begin position="678"/>
        <end position="706"/>
    </location>
</feature>
<dbReference type="AlphaFoldDB" id="A0A813E3R7"/>
<keyword evidence="4" id="KW-1185">Reference proteome</keyword>
<dbReference type="EMBL" id="CAJNNV010005766">
    <property type="protein sequence ID" value="CAE8592604.1"/>
    <property type="molecule type" value="Genomic_DNA"/>
</dbReference>
<evidence type="ECO:0000256" key="1">
    <source>
        <dbReference type="SAM" id="Coils"/>
    </source>
</evidence>
<protein>
    <submittedName>
        <fullName evidence="3">Uncharacterized protein</fullName>
    </submittedName>
</protein>
<feature type="coiled-coil region" evidence="1">
    <location>
        <begin position="1"/>
        <end position="161"/>
    </location>
</feature>
<reference evidence="3" key="1">
    <citation type="submission" date="2021-02" db="EMBL/GenBank/DDBJ databases">
        <authorList>
            <person name="Dougan E. K."/>
            <person name="Rhodes N."/>
            <person name="Thang M."/>
            <person name="Chan C."/>
        </authorList>
    </citation>
    <scope>NUCLEOTIDE SEQUENCE</scope>
</reference>
<name>A0A813E3R7_POLGL</name>
<gene>
    <name evidence="3" type="ORF">PGLA1383_LOCUS11251</name>
</gene>
<evidence type="ECO:0000313" key="3">
    <source>
        <dbReference type="EMBL" id="CAE8592604.1"/>
    </source>
</evidence>